<proteinExistence type="predicted"/>
<name>A0A919YV00_9BACL</name>
<evidence type="ECO:0000313" key="1">
    <source>
        <dbReference type="EMBL" id="GIP17328.1"/>
    </source>
</evidence>
<protein>
    <submittedName>
        <fullName evidence="1">Uncharacterized protein</fullName>
    </submittedName>
</protein>
<reference evidence="1" key="1">
    <citation type="submission" date="2021-03" db="EMBL/GenBank/DDBJ databases">
        <title>Antimicrobial resistance genes in bacteria isolated from Japanese honey, and their potential for conferring macrolide and lincosamide resistance in the American foulbrood pathogen Paenibacillus larvae.</title>
        <authorList>
            <person name="Okamoto M."/>
            <person name="Kumagai M."/>
            <person name="Kanamori H."/>
            <person name="Takamatsu D."/>
        </authorList>
    </citation>
    <scope>NUCLEOTIDE SEQUENCE</scope>
    <source>
        <strain evidence="1">J40TS1</strain>
    </source>
</reference>
<accession>A0A919YV00</accession>
<organism evidence="1 2">
    <name type="scientific">Paenibacillus montaniterrae</name>
    <dbReference type="NCBI Taxonomy" id="429341"/>
    <lineage>
        <taxon>Bacteria</taxon>
        <taxon>Bacillati</taxon>
        <taxon>Bacillota</taxon>
        <taxon>Bacilli</taxon>
        <taxon>Bacillales</taxon>
        <taxon>Paenibacillaceae</taxon>
        <taxon>Paenibacillus</taxon>
    </lineage>
</organism>
<dbReference type="AlphaFoldDB" id="A0A919YV00"/>
<dbReference type="EMBL" id="BOSE01000005">
    <property type="protein sequence ID" value="GIP17328.1"/>
    <property type="molecule type" value="Genomic_DNA"/>
</dbReference>
<sequence length="70" mass="8214">MALERLPVHPQVVPEFLEIRPGNRLEIHPENHLEIPLARQVLQVRPENPEIPRRFQGLEINAYMIAPFNE</sequence>
<evidence type="ECO:0000313" key="2">
    <source>
        <dbReference type="Proteomes" id="UP000683139"/>
    </source>
</evidence>
<comment type="caution">
    <text evidence="1">The sequence shown here is derived from an EMBL/GenBank/DDBJ whole genome shotgun (WGS) entry which is preliminary data.</text>
</comment>
<keyword evidence="2" id="KW-1185">Reference proteome</keyword>
<dbReference type="Proteomes" id="UP000683139">
    <property type="component" value="Unassembled WGS sequence"/>
</dbReference>
<gene>
    <name evidence="1" type="ORF">J40TS1_29700</name>
</gene>